<reference evidence="1 2" key="1">
    <citation type="submission" date="2020-12" db="EMBL/GenBank/DDBJ databases">
        <title>Oil enriched cultivation method for isolating marine PHA-producing bacteria.</title>
        <authorList>
            <person name="Zheng W."/>
            <person name="Yu S."/>
            <person name="Huang Y."/>
        </authorList>
    </citation>
    <scope>NUCLEOTIDE SEQUENCE [LARGE SCALE GENOMIC DNA]</scope>
    <source>
        <strain evidence="1 2">SN0-2</strain>
    </source>
</reference>
<dbReference type="SUPFAM" id="SSF51695">
    <property type="entry name" value="PLC-like phosphodiesterases"/>
    <property type="match status" value="1"/>
</dbReference>
<proteinExistence type="predicted"/>
<gene>
    <name evidence="1" type="ORF">JF535_08275</name>
</gene>
<evidence type="ECO:0000313" key="1">
    <source>
        <dbReference type="EMBL" id="MBN8430847.1"/>
    </source>
</evidence>
<dbReference type="RefSeq" id="WP_207001100.1">
    <property type="nucleotide sequence ID" value="NZ_JAEKJR010000002.1"/>
</dbReference>
<organism evidence="1 2">
    <name type="scientific">Microbulbifer salipaludis</name>
    <dbReference type="NCBI Taxonomy" id="187980"/>
    <lineage>
        <taxon>Bacteria</taxon>
        <taxon>Pseudomonadati</taxon>
        <taxon>Pseudomonadota</taxon>
        <taxon>Gammaproteobacteria</taxon>
        <taxon>Cellvibrionales</taxon>
        <taxon>Microbulbiferaceae</taxon>
        <taxon>Microbulbifer</taxon>
    </lineage>
</organism>
<name>A0ABS3E6I3_9GAMM</name>
<dbReference type="EMBL" id="JAEKJR010000002">
    <property type="protein sequence ID" value="MBN8430847.1"/>
    <property type="molecule type" value="Genomic_DNA"/>
</dbReference>
<evidence type="ECO:0000313" key="2">
    <source>
        <dbReference type="Proteomes" id="UP000664293"/>
    </source>
</evidence>
<comment type="caution">
    <text evidence="1">The sequence shown here is derived from an EMBL/GenBank/DDBJ whole genome shotgun (WGS) entry which is preliminary data.</text>
</comment>
<dbReference type="InterPro" id="IPR017946">
    <property type="entry name" value="PLC-like_Pdiesterase_TIM-brl"/>
</dbReference>
<evidence type="ECO:0008006" key="3">
    <source>
        <dbReference type="Google" id="ProtNLM"/>
    </source>
</evidence>
<dbReference type="Proteomes" id="UP000664293">
    <property type="component" value="Unassembled WGS sequence"/>
</dbReference>
<keyword evidence="2" id="KW-1185">Reference proteome</keyword>
<accession>A0ABS3E6I3</accession>
<sequence length="75" mass="8590">MKNWYVCHGFQNCQKELCSFKSYEFTVNHPHDLALVVGMNADGVFTDEPQLIMDYNAEKTGEMLAQQIEPMGKCN</sequence>
<protein>
    <recommendedName>
        <fullName evidence="3">GP-PDE domain-containing protein</fullName>
    </recommendedName>
</protein>